<dbReference type="Pfam" id="PF07910">
    <property type="entry name" value="Peptidase_C78"/>
    <property type="match status" value="1"/>
</dbReference>
<evidence type="ECO:0000259" key="2">
    <source>
        <dbReference type="Pfam" id="PF07910"/>
    </source>
</evidence>
<evidence type="ECO:0000313" key="3">
    <source>
        <dbReference type="EMBL" id="BAM64846.1"/>
    </source>
</evidence>
<reference evidence="3" key="1">
    <citation type="journal article" date="2012" name="Genetics">
        <title>Unusual and typical features of a novel restorer-of-fertility gene of sugar beet (Beta vulgaris L.).</title>
        <authorList>
            <person name="Matsuhira H."/>
            <person name="Kagami H."/>
            <person name="Kurata M."/>
            <person name="Kitazaki K."/>
            <person name="Matsunaga M."/>
            <person name="Hamaguchi Y."/>
            <person name="Hagihara E."/>
            <person name="Ueda M."/>
            <person name="Harada M."/>
            <person name="Muramatsu A."/>
            <person name="Yui-Kurino R."/>
            <person name="Taguchi K."/>
            <person name="Tamagake H."/>
            <person name="Mikami T."/>
            <person name="Kubo T."/>
        </authorList>
    </citation>
    <scope>NUCLEOTIDE SEQUENCE</scope>
</reference>
<accession>K4PYV0</accession>
<dbReference type="Gene3D" id="3.90.70.130">
    <property type="match status" value="1"/>
</dbReference>
<proteinExistence type="predicted"/>
<feature type="domain" description="UFSP1/2/DUB catalytic" evidence="2">
    <location>
        <begin position="12"/>
        <end position="183"/>
    </location>
</feature>
<sequence>MNDSCCPICQNLIPIHEIERWLEVAWQRGFDTVGSKYFEGKIYGSSKWIGTTECAAVLCSFGLRARIVDFDSKGVKNGVGRACGPMDKFVVRREIDIKEDLAKFGEGSAQNRKGYQALIDWVWDYFSKYEPKESRQRRVVVTNKMPLYFQHQGHSRTIIGIQAKHEKNGRKQYNLLVLDPGHFPRIALDLGNPMLQRVWLPLAGLAVAHFLGHFQVSALCYVDPGIANVEEIEQLKNLSSVRIEC</sequence>
<name>K4PYV0_BETVU</name>
<dbReference type="AlphaFoldDB" id="K4PYV0"/>
<dbReference type="GO" id="GO:0016787">
    <property type="term" value="F:hydrolase activity"/>
    <property type="evidence" value="ECO:0007669"/>
    <property type="project" value="UniProtKB-KW"/>
</dbReference>
<protein>
    <recommendedName>
        <fullName evidence="2">UFSP1/2/DUB catalytic domain-containing protein</fullName>
    </recommendedName>
</protein>
<evidence type="ECO:0000256" key="1">
    <source>
        <dbReference type="ARBA" id="ARBA00022801"/>
    </source>
</evidence>
<keyword evidence="1" id="KW-0378">Hydrolase</keyword>
<dbReference type="EMBL" id="AB646135">
    <property type="protein sequence ID" value="BAM64846.1"/>
    <property type="molecule type" value="Genomic_DNA"/>
</dbReference>
<dbReference type="InterPro" id="IPR012462">
    <property type="entry name" value="UFSP1/2_DUB_cat"/>
</dbReference>
<organism evidence="3">
    <name type="scientific">Beta vulgaris</name>
    <name type="common">Sugar beet</name>
    <dbReference type="NCBI Taxonomy" id="161934"/>
    <lineage>
        <taxon>Eukaryota</taxon>
        <taxon>Viridiplantae</taxon>
        <taxon>Streptophyta</taxon>
        <taxon>Embryophyta</taxon>
        <taxon>Tracheophyta</taxon>
        <taxon>Spermatophyta</taxon>
        <taxon>Magnoliopsida</taxon>
        <taxon>eudicotyledons</taxon>
        <taxon>Gunneridae</taxon>
        <taxon>Pentapetalae</taxon>
        <taxon>Caryophyllales</taxon>
        <taxon>Chenopodiaceae</taxon>
        <taxon>Betoideae</taxon>
        <taxon>Beta</taxon>
    </lineage>
</organism>